<protein>
    <recommendedName>
        <fullName evidence="4">Lipoprotein</fullName>
    </recommendedName>
</protein>
<gene>
    <name evidence="2" type="ORF">EVB00_01345</name>
</gene>
<dbReference type="Proteomes" id="UP000318359">
    <property type="component" value="Unassembled WGS sequence"/>
</dbReference>
<keyword evidence="1" id="KW-0732">Signal</keyword>
<comment type="caution">
    <text evidence="2">The sequence shown here is derived from an EMBL/GenBank/DDBJ whole genome shotgun (WGS) entry which is preliminary data.</text>
</comment>
<reference evidence="2 3" key="1">
    <citation type="submission" date="2019-02" db="EMBL/GenBank/DDBJ databases">
        <title>Prokaryotic population dynamics and viral predation in marine succession experiment using metagenomics: the confinement effect.</title>
        <authorList>
            <person name="Haro-Moreno J.M."/>
            <person name="Rodriguez-Valera F."/>
            <person name="Lopez-Perez M."/>
        </authorList>
    </citation>
    <scope>NUCLEOTIDE SEQUENCE [LARGE SCALE GENOMIC DNA]</scope>
    <source>
        <strain evidence="2">MED-G167</strain>
    </source>
</reference>
<dbReference type="EMBL" id="SHBM01000012">
    <property type="protein sequence ID" value="RZO18268.1"/>
    <property type="molecule type" value="Genomic_DNA"/>
</dbReference>
<evidence type="ECO:0000313" key="2">
    <source>
        <dbReference type="EMBL" id="RZO18268.1"/>
    </source>
</evidence>
<sequence length="164" mass="18838">MPNKCKFIFKSFSIFFLLLAASCASLNQQQSFEATYIGKFQLTQDNNSSIFNITISKSSEIIIIQVKKALLGNVAKITIEKSKPISVFPKQDYKYRNLLNEINSDTYFSFINRCLELKKVDNKIAEINNNNLNIACAFEDNFKSILIQSRDGYFVKGKLKKYED</sequence>
<dbReference type="AlphaFoldDB" id="A0A520MAN9"/>
<dbReference type="PROSITE" id="PS51257">
    <property type="entry name" value="PROKAR_LIPOPROTEIN"/>
    <property type="match status" value="1"/>
</dbReference>
<feature type="signal peptide" evidence="1">
    <location>
        <begin position="1"/>
        <end position="20"/>
    </location>
</feature>
<proteinExistence type="predicted"/>
<evidence type="ECO:0000256" key="1">
    <source>
        <dbReference type="SAM" id="SignalP"/>
    </source>
</evidence>
<name>A0A520MAN9_9GAMM</name>
<evidence type="ECO:0008006" key="4">
    <source>
        <dbReference type="Google" id="ProtNLM"/>
    </source>
</evidence>
<feature type="chain" id="PRO_5021943902" description="Lipoprotein" evidence="1">
    <location>
        <begin position="21"/>
        <end position="164"/>
    </location>
</feature>
<organism evidence="2 3">
    <name type="scientific">SAR86 cluster bacterium</name>
    <dbReference type="NCBI Taxonomy" id="2030880"/>
    <lineage>
        <taxon>Bacteria</taxon>
        <taxon>Pseudomonadati</taxon>
        <taxon>Pseudomonadota</taxon>
        <taxon>Gammaproteobacteria</taxon>
        <taxon>SAR86 cluster</taxon>
    </lineage>
</organism>
<evidence type="ECO:0000313" key="3">
    <source>
        <dbReference type="Proteomes" id="UP000318359"/>
    </source>
</evidence>
<accession>A0A520MAN9</accession>